<dbReference type="Gramene" id="OQU88138">
    <property type="protein sequence ID" value="OQU88138"/>
    <property type="gene ID" value="SORBI_3003G409850"/>
</dbReference>
<name>A0A1W0W177_SORBI</name>
<evidence type="ECO:0000313" key="2">
    <source>
        <dbReference type="Proteomes" id="UP000000768"/>
    </source>
</evidence>
<sequence length="84" mass="9094">MTHVVDHCSMQASRSVPSIPIQKHAATGWLAIPPIHHHYSNSAPQCQCVRGLMSRLQMQQQGAASVPQSIGSVRPLVFACKPVP</sequence>
<dbReference type="EMBL" id="CM000762">
    <property type="protein sequence ID" value="OQU88138.1"/>
    <property type="molecule type" value="Genomic_DNA"/>
</dbReference>
<accession>A0A1W0W177</accession>
<dbReference type="Proteomes" id="UP000000768">
    <property type="component" value="Chromosome 3"/>
</dbReference>
<dbReference type="InParanoid" id="A0A1W0W177"/>
<dbReference type="AlphaFoldDB" id="A0A1W0W177"/>
<proteinExistence type="predicted"/>
<keyword evidence="2" id="KW-1185">Reference proteome</keyword>
<protein>
    <submittedName>
        <fullName evidence="1">Uncharacterized protein</fullName>
    </submittedName>
</protein>
<organism evidence="1 2">
    <name type="scientific">Sorghum bicolor</name>
    <name type="common">Sorghum</name>
    <name type="synonym">Sorghum vulgare</name>
    <dbReference type="NCBI Taxonomy" id="4558"/>
    <lineage>
        <taxon>Eukaryota</taxon>
        <taxon>Viridiplantae</taxon>
        <taxon>Streptophyta</taxon>
        <taxon>Embryophyta</taxon>
        <taxon>Tracheophyta</taxon>
        <taxon>Spermatophyta</taxon>
        <taxon>Magnoliopsida</taxon>
        <taxon>Liliopsida</taxon>
        <taxon>Poales</taxon>
        <taxon>Poaceae</taxon>
        <taxon>PACMAD clade</taxon>
        <taxon>Panicoideae</taxon>
        <taxon>Andropogonodae</taxon>
        <taxon>Andropogoneae</taxon>
        <taxon>Sorghinae</taxon>
        <taxon>Sorghum</taxon>
    </lineage>
</organism>
<reference evidence="2" key="2">
    <citation type="journal article" date="2018" name="Plant J.">
        <title>The Sorghum bicolor reference genome: improved assembly, gene annotations, a transcriptome atlas, and signatures of genome organization.</title>
        <authorList>
            <person name="McCormick R.F."/>
            <person name="Truong S.K."/>
            <person name="Sreedasyam A."/>
            <person name="Jenkins J."/>
            <person name="Shu S."/>
            <person name="Sims D."/>
            <person name="Kennedy M."/>
            <person name="Amirebrahimi M."/>
            <person name="Weers B.D."/>
            <person name="McKinley B."/>
            <person name="Mattison A."/>
            <person name="Morishige D.T."/>
            <person name="Grimwood J."/>
            <person name="Schmutz J."/>
            <person name="Mullet J.E."/>
        </authorList>
    </citation>
    <scope>NUCLEOTIDE SEQUENCE [LARGE SCALE GENOMIC DNA]</scope>
    <source>
        <strain evidence="2">cv. BTx623</strain>
    </source>
</reference>
<gene>
    <name evidence="1" type="ORF">SORBI_3003G409850</name>
</gene>
<evidence type="ECO:0000313" key="1">
    <source>
        <dbReference type="EMBL" id="OQU88138.1"/>
    </source>
</evidence>
<reference evidence="1 2" key="1">
    <citation type="journal article" date="2009" name="Nature">
        <title>The Sorghum bicolor genome and the diversification of grasses.</title>
        <authorList>
            <person name="Paterson A.H."/>
            <person name="Bowers J.E."/>
            <person name="Bruggmann R."/>
            <person name="Dubchak I."/>
            <person name="Grimwood J."/>
            <person name="Gundlach H."/>
            <person name="Haberer G."/>
            <person name="Hellsten U."/>
            <person name="Mitros T."/>
            <person name="Poliakov A."/>
            <person name="Schmutz J."/>
            <person name="Spannagl M."/>
            <person name="Tang H."/>
            <person name="Wang X."/>
            <person name="Wicker T."/>
            <person name="Bharti A.K."/>
            <person name="Chapman J."/>
            <person name="Feltus F.A."/>
            <person name="Gowik U."/>
            <person name="Grigoriev I.V."/>
            <person name="Lyons E."/>
            <person name="Maher C.A."/>
            <person name="Martis M."/>
            <person name="Narechania A."/>
            <person name="Otillar R.P."/>
            <person name="Penning B.W."/>
            <person name="Salamov A.A."/>
            <person name="Wang Y."/>
            <person name="Zhang L."/>
            <person name="Carpita N.C."/>
            <person name="Freeling M."/>
            <person name="Gingle A.R."/>
            <person name="Hash C.T."/>
            <person name="Keller B."/>
            <person name="Klein P."/>
            <person name="Kresovich S."/>
            <person name="McCann M.C."/>
            <person name="Ming R."/>
            <person name="Peterson D.G."/>
            <person name="Mehboob-ur-Rahman"/>
            <person name="Ware D."/>
            <person name="Westhoff P."/>
            <person name="Mayer K.F."/>
            <person name="Messing J."/>
            <person name="Rokhsar D.S."/>
        </authorList>
    </citation>
    <scope>NUCLEOTIDE SEQUENCE [LARGE SCALE GENOMIC DNA]</scope>
    <source>
        <strain evidence="2">cv. BTx623</strain>
    </source>
</reference>